<evidence type="ECO:0000256" key="7">
    <source>
        <dbReference type="SAM" id="SignalP"/>
    </source>
</evidence>
<dbReference type="Gene3D" id="2.60.40.1120">
    <property type="entry name" value="Carboxypeptidase-like, regulatory domain"/>
    <property type="match status" value="1"/>
</dbReference>
<feature type="signal peptide" evidence="7">
    <location>
        <begin position="1"/>
        <end position="31"/>
    </location>
</feature>
<keyword evidence="3" id="KW-1134">Transmembrane beta strand</keyword>
<dbReference type="RefSeq" id="WP_126717691.1">
    <property type="nucleotide sequence ID" value="NZ_RWJF01000001.1"/>
</dbReference>
<evidence type="ECO:0000256" key="3">
    <source>
        <dbReference type="ARBA" id="ARBA00022452"/>
    </source>
</evidence>
<dbReference type="InterPro" id="IPR057601">
    <property type="entry name" value="Oar-like_b-barrel"/>
</dbReference>
<keyword evidence="2" id="KW-0813">Transport</keyword>
<evidence type="ECO:0000256" key="5">
    <source>
        <dbReference type="ARBA" id="ARBA00023136"/>
    </source>
</evidence>
<organism evidence="9 10">
    <name type="scientific">Sphingomonas ginkgonis</name>
    <dbReference type="NCBI Taxonomy" id="2315330"/>
    <lineage>
        <taxon>Bacteria</taxon>
        <taxon>Pseudomonadati</taxon>
        <taxon>Pseudomonadota</taxon>
        <taxon>Alphaproteobacteria</taxon>
        <taxon>Sphingomonadales</taxon>
        <taxon>Sphingomonadaceae</taxon>
        <taxon>Sphingomonas</taxon>
    </lineage>
</organism>
<evidence type="ECO:0000256" key="1">
    <source>
        <dbReference type="ARBA" id="ARBA00004571"/>
    </source>
</evidence>
<dbReference type="InterPro" id="IPR039426">
    <property type="entry name" value="TonB-dep_rcpt-like"/>
</dbReference>
<comment type="subcellular location">
    <subcellularLocation>
        <location evidence="1">Cell outer membrane</location>
        <topology evidence="1">Multi-pass membrane protein</topology>
    </subcellularLocation>
</comment>
<gene>
    <name evidence="9" type="ORF">HMF7854_02695</name>
</gene>
<dbReference type="InterPro" id="IPR013784">
    <property type="entry name" value="Carb-bd-like_fold"/>
</dbReference>
<name>A0A429V7C7_9SPHN</name>
<accession>A0A429V7C7</accession>
<dbReference type="PANTHER" id="PTHR30069">
    <property type="entry name" value="TONB-DEPENDENT OUTER MEMBRANE RECEPTOR"/>
    <property type="match status" value="1"/>
</dbReference>
<dbReference type="EMBL" id="RWJF01000001">
    <property type="protein sequence ID" value="RST29853.1"/>
    <property type="molecule type" value="Genomic_DNA"/>
</dbReference>
<evidence type="ECO:0000313" key="10">
    <source>
        <dbReference type="Proteomes" id="UP000274661"/>
    </source>
</evidence>
<keyword evidence="10" id="KW-1185">Reference proteome</keyword>
<dbReference type="SUPFAM" id="SSF49452">
    <property type="entry name" value="Starch-binding domain-like"/>
    <property type="match status" value="1"/>
</dbReference>
<proteinExistence type="predicted"/>
<sequence>MSRIHRKGRLSAGISAVTLATSLVLATPAFAQSEVSNIQGHVEGARVGATVVATDTNTGQRSTGTIDASGNYSIFGLRPSTYSVAVEGQPAQQTTLLVGQTATLDFVPATSTAAIPGQGGSIVVRGRRIAQPVQAQTVATNVTSAQIENLPQNQRNFLSFAALAPGVNVPPGGTAQIQAGATSASNVNVLLDGLSFKNPINHGGVFGQNFGLGNPFPQLAVQEYQVQTQNFGAETGQAGSAVVTAITKTGGNKFHGSAFIDWQPKSFIGQPYFDKKAGVKKPNYDRKQFGGELGGPIIPGKLTFYVAGEGTIEKLPATFGTLPVNNNLPTSITSQILTSRNFDFKQGLYFGKLTFFATDADTINLSAFVRRENNLSDIDANASASHGRTILTHQNRYQLQWRHTAGNFTNLLNASYDKGTQQTPSVGTGPEYVVSNAFANAATCNGLFTGANLTSCQTTAGGAPFDALAQLGAHFFTQGDSEKIWTVRDDATWRHGAHTIRAGAQLALLDLSRSVSDHFNGSYYFYNPGPNGTLDQSSPYGARINIAPTPDVSAKDTQIGVYLQDEWKPDQHWTVNAGLRWDFESNANNNKYVTPAAIAAALRAYPGWAARGINPEDYISTGDNRKPQYNEFQPRLGVSYDVKGDRDLVLFGGAGRYYDRSLFIEGVIETLTNSNNVVTYNFNGACAGAAKPAYCTDPNALRTFLQGQGTGGSVFVLNNKTKMPYSDQFDVGLRKRFGEITTSLTFSHIRSHNIFQYVRSNFYSNGWYTRNLIRDANGNVTGCTDGGDTWIIDLTPGTNYAACPATNGQLTGYSGKLDRGSNRGKASYNALYLTAEKPFTDRSTWGFTTALTIQRARTNVAQELNSDEFYNGPAVDVYGTDYVNGVEKWRLVTAGNYRAPWGIVLSGQLTLSSGPSFGNIIFGNAPDGACCYANMGGVFFPHKTFGYKRLDLRVGKVFKLPWGHELEANFQAFNVFNWLNRTYSSWGAGSGANPPLVENGQVGNDARSFQAGLRYRF</sequence>
<dbReference type="PANTHER" id="PTHR30069:SF46">
    <property type="entry name" value="OAR PROTEIN"/>
    <property type="match status" value="1"/>
</dbReference>
<dbReference type="GO" id="GO:0030246">
    <property type="term" value="F:carbohydrate binding"/>
    <property type="evidence" value="ECO:0007669"/>
    <property type="project" value="InterPro"/>
</dbReference>
<keyword evidence="4" id="KW-0812">Transmembrane</keyword>
<reference evidence="9 10" key="1">
    <citation type="submission" date="2018-12" db="EMBL/GenBank/DDBJ databases">
        <title>Sphingomonas sp. HMF7854 Genome sequencing and assembly.</title>
        <authorList>
            <person name="Cha I."/>
            <person name="Kang H."/>
            <person name="Kim H."/>
            <person name="Kang J."/>
            <person name="Joh K."/>
        </authorList>
    </citation>
    <scope>NUCLEOTIDE SEQUENCE [LARGE SCALE GENOMIC DNA]</scope>
    <source>
        <strain evidence="9 10">HMF7854</strain>
    </source>
</reference>
<dbReference type="GO" id="GO:0044718">
    <property type="term" value="P:siderophore transmembrane transport"/>
    <property type="evidence" value="ECO:0007669"/>
    <property type="project" value="TreeGrafter"/>
</dbReference>
<evidence type="ECO:0000256" key="2">
    <source>
        <dbReference type="ARBA" id="ARBA00022448"/>
    </source>
</evidence>
<keyword evidence="5" id="KW-0472">Membrane</keyword>
<feature type="chain" id="PRO_5019374656" evidence="7">
    <location>
        <begin position="32"/>
        <end position="1017"/>
    </location>
</feature>
<keyword evidence="7" id="KW-0732">Signal</keyword>
<dbReference type="InterPro" id="IPR036942">
    <property type="entry name" value="Beta-barrel_TonB_sf"/>
</dbReference>
<dbReference type="GO" id="GO:0009279">
    <property type="term" value="C:cell outer membrane"/>
    <property type="evidence" value="ECO:0007669"/>
    <property type="project" value="UniProtKB-SubCell"/>
</dbReference>
<dbReference type="Pfam" id="PF25183">
    <property type="entry name" value="OMP_b-brl_4"/>
    <property type="match status" value="2"/>
</dbReference>
<dbReference type="OrthoDB" id="9768147at2"/>
<keyword evidence="6" id="KW-0998">Cell outer membrane</keyword>
<dbReference type="GO" id="GO:0015344">
    <property type="term" value="F:siderophore uptake transmembrane transporter activity"/>
    <property type="evidence" value="ECO:0007669"/>
    <property type="project" value="TreeGrafter"/>
</dbReference>
<evidence type="ECO:0000256" key="6">
    <source>
        <dbReference type="ARBA" id="ARBA00023237"/>
    </source>
</evidence>
<protein>
    <submittedName>
        <fullName evidence="9">TonB-dependent receptor</fullName>
    </submittedName>
</protein>
<dbReference type="Gene3D" id="2.40.170.20">
    <property type="entry name" value="TonB-dependent receptor, beta-barrel domain"/>
    <property type="match status" value="1"/>
</dbReference>
<evidence type="ECO:0000256" key="4">
    <source>
        <dbReference type="ARBA" id="ARBA00022692"/>
    </source>
</evidence>
<evidence type="ECO:0000259" key="8">
    <source>
        <dbReference type="Pfam" id="PF25183"/>
    </source>
</evidence>
<evidence type="ECO:0000313" key="9">
    <source>
        <dbReference type="EMBL" id="RST29853.1"/>
    </source>
</evidence>
<dbReference type="SUPFAM" id="SSF56935">
    <property type="entry name" value="Porins"/>
    <property type="match status" value="1"/>
</dbReference>
<dbReference type="AlphaFoldDB" id="A0A429V7C7"/>
<feature type="domain" description="TonB-dependent transporter Oar-like beta-barrel" evidence="8">
    <location>
        <begin position="246"/>
        <end position="318"/>
    </location>
</feature>
<feature type="domain" description="TonB-dependent transporter Oar-like beta-barrel" evidence="8">
    <location>
        <begin position="322"/>
        <end position="902"/>
    </location>
</feature>
<dbReference type="Pfam" id="PF13620">
    <property type="entry name" value="CarboxypepD_reg"/>
    <property type="match status" value="1"/>
</dbReference>
<dbReference type="Proteomes" id="UP000274661">
    <property type="component" value="Unassembled WGS sequence"/>
</dbReference>
<comment type="caution">
    <text evidence="9">The sequence shown here is derived from an EMBL/GenBank/DDBJ whole genome shotgun (WGS) entry which is preliminary data.</text>
</comment>
<keyword evidence="9" id="KW-0675">Receptor</keyword>